<dbReference type="InterPro" id="IPR004057">
    <property type="entry name" value="Epsilon_tubulin"/>
</dbReference>
<dbReference type="EMBL" id="BDIP01001717">
    <property type="protein sequence ID" value="GIQ84997.1"/>
    <property type="molecule type" value="Genomic_DNA"/>
</dbReference>
<evidence type="ECO:0000259" key="7">
    <source>
        <dbReference type="SMART" id="SM00864"/>
    </source>
</evidence>
<dbReference type="FunFam" id="3.40.50.1440:FF:000049">
    <property type="entry name" value="Tubulin gamma chain"/>
    <property type="match status" value="1"/>
</dbReference>
<keyword evidence="4 5" id="KW-0342">GTP-binding</keyword>
<evidence type="ECO:0000313" key="8">
    <source>
        <dbReference type="EMBL" id="GIQ84997.1"/>
    </source>
</evidence>
<proteinExistence type="inferred from homology"/>
<name>A0A9K3CYS1_9EUKA</name>
<keyword evidence="2 5" id="KW-0493">Microtubule</keyword>
<feature type="domain" description="Tubulin/FtsZ GTPase" evidence="7">
    <location>
        <begin position="17"/>
        <end position="246"/>
    </location>
</feature>
<evidence type="ECO:0000256" key="1">
    <source>
        <dbReference type="ARBA" id="ARBA00009636"/>
    </source>
</evidence>
<evidence type="ECO:0000256" key="3">
    <source>
        <dbReference type="ARBA" id="ARBA00022741"/>
    </source>
</evidence>
<dbReference type="GO" id="GO:0005525">
    <property type="term" value="F:GTP binding"/>
    <property type="evidence" value="ECO:0007669"/>
    <property type="project" value="UniProtKB-UniRule"/>
</dbReference>
<dbReference type="PRINTS" id="PR01161">
    <property type="entry name" value="TUBULIN"/>
</dbReference>
<evidence type="ECO:0000256" key="6">
    <source>
        <dbReference type="SAM" id="MobiDB-lite"/>
    </source>
</evidence>
<dbReference type="Gene3D" id="3.40.50.1440">
    <property type="entry name" value="Tubulin/FtsZ, GTPase domain"/>
    <property type="match status" value="1"/>
</dbReference>
<evidence type="ECO:0000256" key="2">
    <source>
        <dbReference type="ARBA" id="ARBA00022701"/>
    </source>
</evidence>
<reference evidence="8 9" key="1">
    <citation type="journal article" date="2018" name="PLoS ONE">
        <title>The draft genome of Kipferlia bialata reveals reductive genome evolution in fornicate parasites.</title>
        <authorList>
            <person name="Tanifuji G."/>
            <person name="Takabayashi S."/>
            <person name="Kume K."/>
            <person name="Takagi M."/>
            <person name="Nakayama T."/>
            <person name="Kamikawa R."/>
            <person name="Inagaki Y."/>
            <person name="Hashimoto T."/>
        </authorList>
    </citation>
    <scope>NUCLEOTIDE SEQUENCE [LARGE SCALE GENOMIC DNA]</scope>
    <source>
        <strain evidence="8">NY0173</strain>
    </source>
</reference>
<dbReference type="Pfam" id="PF00091">
    <property type="entry name" value="Tubulin"/>
    <property type="match status" value="1"/>
</dbReference>
<dbReference type="OrthoDB" id="1662883at2759"/>
<dbReference type="Proteomes" id="UP000265618">
    <property type="component" value="Unassembled WGS sequence"/>
</dbReference>
<comment type="similarity">
    <text evidence="1 5">Belongs to the tubulin family.</text>
</comment>
<dbReference type="PANTHER" id="PTHR11588">
    <property type="entry name" value="TUBULIN"/>
    <property type="match status" value="1"/>
</dbReference>
<evidence type="ECO:0000256" key="4">
    <source>
        <dbReference type="ARBA" id="ARBA00023134"/>
    </source>
</evidence>
<dbReference type="InterPro" id="IPR000217">
    <property type="entry name" value="Tubulin"/>
</dbReference>
<dbReference type="GO" id="GO:0005874">
    <property type="term" value="C:microtubule"/>
    <property type="evidence" value="ECO:0007669"/>
    <property type="project" value="UniProtKB-KW"/>
</dbReference>
<dbReference type="InterPro" id="IPR003008">
    <property type="entry name" value="Tubulin_FtsZ_GTPase"/>
</dbReference>
<dbReference type="SUPFAM" id="SSF52490">
    <property type="entry name" value="Tubulin nucleotide-binding domain-like"/>
    <property type="match status" value="1"/>
</dbReference>
<dbReference type="InterPro" id="IPR017975">
    <property type="entry name" value="Tubulin_CS"/>
</dbReference>
<evidence type="ECO:0000313" key="9">
    <source>
        <dbReference type="Proteomes" id="UP000265618"/>
    </source>
</evidence>
<keyword evidence="3 5" id="KW-0547">Nucleotide-binding</keyword>
<dbReference type="InterPro" id="IPR036525">
    <property type="entry name" value="Tubulin/FtsZ_GTPase_sf"/>
</dbReference>
<feature type="region of interest" description="Disordered" evidence="6">
    <location>
        <begin position="182"/>
        <end position="215"/>
    </location>
</feature>
<evidence type="ECO:0000256" key="5">
    <source>
        <dbReference type="RuleBase" id="RU000352"/>
    </source>
</evidence>
<sequence>MHRHVDAEGTSLPPSGKVQGLKARAVLVDMEEGVLNSLLTGELSSLFDQTLYLTSTCGSGSGNNWAQGYSEYGDTYHNTMCDLISRVLEPCDSPQACLFMHSLGGGTGSGLGSRLIEVLQDECPSIARVSAPVLPSPASDDVVTSPYNSVMALSHLLDSADLVLPFDNARLAAITDDAKARNRGRGMGTRKPTQRDREREREAKGELFKGMTSPEKKKKASDAFRAMNSVAAAALADVTASMRFGGELNIDLNELAVNLVPFRQFNVASMGMAPVPGGPSPRSIPSAVAAAFDPSNQLVSGAQGGLRMATAVFGRGALNAGSLADGLGALSGMPTPLWAVDGCKVGLCSTPPSWLLGNRTRPRYGILSVSNTSATRGTVSAIHAAFHKLHKRKVYLHHYLSFIDAGAVADAGQRVLDLVQGYEGLERSGGYPQGVDPEAAGKVAPLIM</sequence>
<gene>
    <name evidence="8" type="ORF">KIPB_006599</name>
</gene>
<dbReference type="SMART" id="SM00864">
    <property type="entry name" value="Tubulin"/>
    <property type="match status" value="1"/>
</dbReference>
<dbReference type="SUPFAM" id="SSF55307">
    <property type="entry name" value="Tubulin C-terminal domain-like"/>
    <property type="match status" value="1"/>
</dbReference>
<dbReference type="GO" id="GO:0007017">
    <property type="term" value="P:microtubule-based process"/>
    <property type="evidence" value="ECO:0007669"/>
    <property type="project" value="InterPro"/>
</dbReference>
<accession>A0A9K3CYS1</accession>
<dbReference type="PRINTS" id="PR01519">
    <property type="entry name" value="EPSLNTUBULIN"/>
</dbReference>
<protein>
    <submittedName>
        <fullName evidence="8">Epsilon tubulin</fullName>
    </submittedName>
</protein>
<feature type="compositionally biased region" description="Basic and acidic residues" evidence="6">
    <location>
        <begin position="193"/>
        <end position="207"/>
    </location>
</feature>
<keyword evidence="9" id="KW-1185">Reference proteome</keyword>
<dbReference type="AlphaFoldDB" id="A0A9K3CYS1"/>
<dbReference type="PROSITE" id="PS00227">
    <property type="entry name" value="TUBULIN"/>
    <property type="match status" value="1"/>
</dbReference>
<organism evidence="8 9">
    <name type="scientific">Kipferlia bialata</name>
    <dbReference type="NCBI Taxonomy" id="797122"/>
    <lineage>
        <taxon>Eukaryota</taxon>
        <taxon>Metamonada</taxon>
        <taxon>Carpediemonas-like organisms</taxon>
        <taxon>Kipferlia</taxon>
    </lineage>
</organism>
<comment type="caution">
    <text evidence="8">The sequence shown here is derived from an EMBL/GenBank/DDBJ whole genome shotgun (WGS) entry which is preliminary data.</text>
</comment>
<dbReference type="InterPro" id="IPR008280">
    <property type="entry name" value="Tub_FtsZ_C"/>
</dbReference>